<keyword evidence="5" id="KW-0165">Cleavage on pair of basic residues</keyword>
<keyword evidence="8 14" id="KW-0472">Membrane</keyword>
<feature type="transmembrane region" description="Helical" evidence="14">
    <location>
        <begin position="122"/>
        <end position="143"/>
    </location>
</feature>
<keyword evidence="13" id="KW-0175">Coiled coil</keyword>
<dbReference type="Gene3D" id="2.60.40.10">
    <property type="entry name" value="Immunoglobulins"/>
    <property type="match status" value="1"/>
</dbReference>
<evidence type="ECO:0000256" key="15">
    <source>
        <dbReference type="SAM" id="SignalP"/>
    </source>
</evidence>
<keyword evidence="11" id="KW-0278">Fertilization</keyword>
<dbReference type="InterPro" id="IPR055355">
    <property type="entry name" value="ZP-C"/>
</dbReference>
<keyword evidence="6 14" id="KW-0812">Transmembrane</keyword>
<evidence type="ECO:0000256" key="10">
    <source>
        <dbReference type="ARBA" id="ARBA00023180"/>
    </source>
</evidence>
<dbReference type="GO" id="GO:0032190">
    <property type="term" value="F:acrosin binding"/>
    <property type="evidence" value="ECO:0007669"/>
    <property type="project" value="TreeGrafter"/>
</dbReference>
<dbReference type="SMART" id="SM00241">
    <property type="entry name" value="ZP"/>
    <property type="match status" value="1"/>
</dbReference>
<evidence type="ECO:0000256" key="1">
    <source>
        <dbReference type="ARBA" id="ARBA00004251"/>
    </source>
</evidence>
<evidence type="ECO:0000256" key="13">
    <source>
        <dbReference type="SAM" id="Coils"/>
    </source>
</evidence>
<gene>
    <name evidence="17" type="ORF">D9C73_015418</name>
</gene>
<dbReference type="PANTHER" id="PTHR23343:SF31">
    <property type="entry name" value="ZONA PELLUCIDA SPERM-BINDING PROTEIN 4"/>
    <property type="match status" value="1"/>
</dbReference>
<dbReference type="GO" id="GO:0007339">
    <property type="term" value="P:binding of sperm to zona pellucida"/>
    <property type="evidence" value="ECO:0007669"/>
    <property type="project" value="TreeGrafter"/>
</dbReference>
<keyword evidence="9" id="KW-1015">Disulfide bond</keyword>
<evidence type="ECO:0000313" key="18">
    <source>
        <dbReference type="Proteomes" id="UP000298787"/>
    </source>
</evidence>
<protein>
    <submittedName>
        <fullName evidence="17">Zona pellucida sperm-binding protein 4</fullName>
    </submittedName>
</protein>
<dbReference type="InterPro" id="IPR013106">
    <property type="entry name" value="Ig_V-set"/>
</dbReference>
<dbReference type="InterPro" id="IPR055356">
    <property type="entry name" value="ZP-N"/>
</dbReference>
<feature type="chain" id="PRO_5021035092" evidence="15">
    <location>
        <begin position="20"/>
        <end position="387"/>
    </location>
</feature>
<dbReference type="Proteomes" id="UP000298787">
    <property type="component" value="Chromosome 13"/>
</dbReference>
<dbReference type="InterPro" id="IPR013783">
    <property type="entry name" value="Ig-like_fold"/>
</dbReference>
<evidence type="ECO:0000256" key="12">
    <source>
        <dbReference type="ARBA" id="ARBA00024183"/>
    </source>
</evidence>
<dbReference type="Pfam" id="PF00100">
    <property type="entry name" value="Zona_pellucida"/>
    <property type="match status" value="1"/>
</dbReference>
<keyword evidence="4" id="KW-0272">Extracellular matrix</keyword>
<dbReference type="Gene3D" id="2.60.40.3210">
    <property type="entry name" value="Zona pellucida, ZP-N domain"/>
    <property type="match status" value="1"/>
</dbReference>
<sequence length="387" mass="43509">MLTMRLTFLLALCFMCVSSTDEYLDDVCETQTLSARIGSSVLLPCIFSTNNLTNWVSWTHTAQTEYLELVHLKSKGQINFANPRDGRIKVYPNQGSEGNYSISIDGLKNSDLGGYCCTNEKILLLIFICAGAAAFILLIVGGYGCMKCISNQGEIARQQAMSAQAENHRKGLEKKKAKAKVNKNEYPLVSRHFSCNKDGFNITIPQNATVPPLNLDVVWIPSNQSNCKPQKRSKDAVTFSFPFTDCGTQSMTADGIITYWVNIEMKQHPRRGFEFRDPPFSLTVRCSFALAKITQLVLTVQKEKYPSILKGEGLLRTEMRFAKDSNYRSFYSARDPPAVTELGQPVYVEVFVLKHEDKDLELLLEDCWATPTNNPHDAQRWNLLVKG</sequence>
<keyword evidence="7 14" id="KW-1133">Transmembrane helix</keyword>
<dbReference type="InterPro" id="IPR001507">
    <property type="entry name" value="ZP_dom"/>
</dbReference>
<keyword evidence="18" id="KW-1185">Reference proteome</keyword>
<evidence type="ECO:0000256" key="8">
    <source>
        <dbReference type="ARBA" id="ARBA00023136"/>
    </source>
</evidence>
<dbReference type="GO" id="GO:0035804">
    <property type="term" value="F:structural constituent of egg coat"/>
    <property type="evidence" value="ECO:0007669"/>
    <property type="project" value="TreeGrafter"/>
</dbReference>
<evidence type="ECO:0000256" key="5">
    <source>
        <dbReference type="ARBA" id="ARBA00022685"/>
    </source>
</evidence>
<dbReference type="InterPro" id="IPR051148">
    <property type="entry name" value="Zona_Pellucida_Domain_gp"/>
</dbReference>
<keyword evidence="10" id="KW-0325">Glycoprotein</keyword>
<evidence type="ECO:0000256" key="3">
    <source>
        <dbReference type="ARBA" id="ARBA00022525"/>
    </source>
</evidence>
<dbReference type="GO" id="GO:0035805">
    <property type="term" value="C:egg coat"/>
    <property type="evidence" value="ECO:0007669"/>
    <property type="project" value="UniProtKB-SubCell"/>
</dbReference>
<evidence type="ECO:0000259" key="16">
    <source>
        <dbReference type="PROSITE" id="PS51034"/>
    </source>
</evidence>
<keyword evidence="15" id="KW-0732">Signal</keyword>
<dbReference type="Pfam" id="PF07686">
    <property type="entry name" value="V-set"/>
    <property type="match status" value="1"/>
</dbReference>
<comment type="subcellular location">
    <subcellularLocation>
        <location evidence="1">Cell membrane</location>
        <topology evidence="1">Single-pass type I membrane protein</topology>
    </subcellularLocation>
    <subcellularLocation>
        <location evidence="12">Zona pellucida</location>
    </subcellularLocation>
</comment>
<dbReference type="GO" id="GO:0060468">
    <property type="term" value="P:prevention of polyspermy"/>
    <property type="evidence" value="ECO:0007669"/>
    <property type="project" value="TreeGrafter"/>
</dbReference>
<evidence type="ECO:0000256" key="11">
    <source>
        <dbReference type="ARBA" id="ARBA00023279"/>
    </source>
</evidence>
<organism evidence="17 18">
    <name type="scientific">Collichthys lucidus</name>
    <name type="common">Big head croaker</name>
    <name type="synonym">Sciaena lucida</name>
    <dbReference type="NCBI Taxonomy" id="240159"/>
    <lineage>
        <taxon>Eukaryota</taxon>
        <taxon>Metazoa</taxon>
        <taxon>Chordata</taxon>
        <taxon>Craniata</taxon>
        <taxon>Vertebrata</taxon>
        <taxon>Euteleostomi</taxon>
        <taxon>Actinopterygii</taxon>
        <taxon>Neopterygii</taxon>
        <taxon>Teleostei</taxon>
        <taxon>Neoteleostei</taxon>
        <taxon>Acanthomorphata</taxon>
        <taxon>Eupercaria</taxon>
        <taxon>Sciaenidae</taxon>
        <taxon>Collichthys</taxon>
    </lineage>
</organism>
<dbReference type="Pfam" id="PF23344">
    <property type="entry name" value="ZP-N"/>
    <property type="match status" value="1"/>
</dbReference>
<proteinExistence type="predicted"/>
<evidence type="ECO:0000256" key="7">
    <source>
        <dbReference type="ARBA" id="ARBA00022989"/>
    </source>
</evidence>
<dbReference type="EMBL" id="CM014090">
    <property type="protein sequence ID" value="TKS81313.1"/>
    <property type="molecule type" value="Genomic_DNA"/>
</dbReference>
<evidence type="ECO:0000256" key="14">
    <source>
        <dbReference type="SAM" id="Phobius"/>
    </source>
</evidence>
<reference evidence="17 18" key="1">
    <citation type="submission" date="2019-01" db="EMBL/GenBank/DDBJ databases">
        <title>Genome Assembly of Collichthys lucidus.</title>
        <authorList>
            <person name="Cai M."/>
            <person name="Xiao S."/>
        </authorList>
    </citation>
    <scope>NUCLEOTIDE SEQUENCE [LARGE SCALE GENOMIC DNA]</scope>
    <source>
        <strain evidence="17">JT15FE1705JMU</strain>
        <tissue evidence="17">Muscle</tissue>
    </source>
</reference>
<evidence type="ECO:0000256" key="2">
    <source>
        <dbReference type="ARBA" id="ARBA00022475"/>
    </source>
</evidence>
<dbReference type="Gene3D" id="2.60.40.4100">
    <property type="entry name" value="Zona pellucida, ZP-C domain"/>
    <property type="match status" value="1"/>
</dbReference>
<feature type="domain" description="ZP" evidence="16">
    <location>
        <begin position="194"/>
        <end position="387"/>
    </location>
</feature>
<feature type="signal peptide" evidence="15">
    <location>
        <begin position="1"/>
        <end position="19"/>
    </location>
</feature>
<dbReference type="PROSITE" id="PS51034">
    <property type="entry name" value="ZP_2"/>
    <property type="match status" value="1"/>
</dbReference>
<dbReference type="GO" id="GO:0005886">
    <property type="term" value="C:plasma membrane"/>
    <property type="evidence" value="ECO:0007669"/>
    <property type="project" value="UniProtKB-SubCell"/>
</dbReference>
<evidence type="ECO:0000313" key="17">
    <source>
        <dbReference type="EMBL" id="TKS81313.1"/>
    </source>
</evidence>
<name>A0A4U5V100_COLLU</name>
<evidence type="ECO:0000256" key="6">
    <source>
        <dbReference type="ARBA" id="ARBA00022692"/>
    </source>
</evidence>
<dbReference type="AlphaFoldDB" id="A0A4U5V100"/>
<dbReference type="SUPFAM" id="SSF48726">
    <property type="entry name" value="Immunoglobulin"/>
    <property type="match status" value="1"/>
</dbReference>
<dbReference type="InterPro" id="IPR036179">
    <property type="entry name" value="Ig-like_dom_sf"/>
</dbReference>
<accession>A0A4U5V100</accession>
<keyword evidence="3" id="KW-0964">Secreted</keyword>
<dbReference type="InterPro" id="IPR042235">
    <property type="entry name" value="ZP-C_dom"/>
</dbReference>
<evidence type="ECO:0000256" key="9">
    <source>
        <dbReference type="ARBA" id="ARBA00023157"/>
    </source>
</evidence>
<evidence type="ECO:0000256" key="4">
    <source>
        <dbReference type="ARBA" id="ARBA00022530"/>
    </source>
</evidence>
<dbReference type="STRING" id="240159.A0A4U5V100"/>
<dbReference type="PANTHER" id="PTHR23343">
    <property type="entry name" value="ZONA PELLUCIDA SPERM-BINDING PROTEIN"/>
    <property type="match status" value="1"/>
</dbReference>
<feature type="coiled-coil region" evidence="13">
    <location>
        <begin position="155"/>
        <end position="182"/>
    </location>
</feature>
<keyword evidence="2" id="KW-1003">Cell membrane</keyword>